<dbReference type="Proteomes" id="UP000815677">
    <property type="component" value="Unassembled WGS sequence"/>
</dbReference>
<feature type="compositionally biased region" description="Basic and acidic residues" evidence="1">
    <location>
        <begin position="54"/>
        <end position="65"/>
    </location>
</feature>
<evidence type="ECO:0000313" key="3">
    <source>
        <dbReference type="Proteomes" id="UP000815677"/>
    </source>
</evidence>
<organism evidence="2 3">
    <name type="scientific">Mycena chlorophos</name>
    <name type="common">Agaric fungus</name>
    <name type="synonym">Agaricus chlorophos</name>
    <dbReference type="NCBI Taxonomy" id="658473"/>
    <lineage>
        <taxon>Eukaryota</taxon>
        <taxon>Fungi</taxon>
        <taxon>Dikarya</taxon>
        <taxon>Basidiomycota</taxon>
        <taxon>Agaricomycotina</taxon>
        <taxon>Agaricomycetes</taxon>
        <taxon>Agaricomycetidae</taxon>
        <taxon>Agaricales</taxon>
        <taxon>Marasmiineae</taxon>
        <taxon>Mycenaceae</taxon>
        <taxon>Mycena</taxon>
    </lineage>
</organism>
<proteinExistence type="predicted"/>
<feature type="compositionally biased region" description="Basic and acidic residues" evidence="1">
    <location>
        <begin position="18"/>
        <end position="29"/>
    </location>
</feature>
<feature type="region of interest" description="Disordered" evidence="1">
    <location>
        <begin position="1"/>
        <end position="339"/>
    </location>
</feature>
<feature type="compositionally biased region" description="Low complexity" evidence="1">
    <location>
        <begin position="266"/>
        <end position="280"/>
    </location>
</feature>
<sequence>MSGRRNLPKPQPSPPKKSVKDRSSTERPPRAAKSSAYQKTVWLPDGDKGAAPADDGKGAMPEHDSASVPARGRKRAGGASANPASKKKKATHVEAEDDDAAMFDAASAPTKSKAAGRSTVAREPSPQWEDTRDVAAARRAEKAKAVEDLFDDDDNLPSEHSDGDPDFEDEEPDEGDVDLDGLEAGALTTTLSKERPQWSTAPRAPATSTVNDDLDVDEQAPPRKPTKVAKARVFDSDSDDDDVRAGKAALKVAQALVPPPRPQPRPAGKQKAAQATAGSSRPQSTPTGPRIDLSVMPSKPTKVKAAAGKRNQTRRDTELPSWTAGASSSSAGPSGHSSQTVIDLAEDEDDDGDAPLVSTSSPSTNIQPAIYMIYENRHRKVNLTDQSNPVQDLFRVGLGYLFGILCLRGLFLDYTNRTQATTDSLTRSARSLGDPLLLAMLRVPA</sequence>
<evidence type="ECO:0000256" key="1">
    <source>
        <dbReference type="SAM" id="MobiDB-lite"/>
    </source>
</evidence>
<feature type="compositionally biased region" description="Basic and acidic residues" evidence="1">
    <location>
        <begin position="129"/>
        <end position="147"/>
    </location>
</feature>
<dbReference type="EMBL" id="DF842533">
    <property type="protein sequence ID" value="GAT46448.1"/>
    <property type="molecule type" value="Genomic_DNA"/>
</dbReference>
<feature type="compositionally biased region" description="Acidic residues" evidence="1">
    <location>
        <begin position="164"/>
        <end position="181"/>
    </location>
</feature>
<protein>
    <submittedName>
        <fullName evidence="2">Uncharacterized protein</fullName>
    </submittedName>
</protein>
<evidence type="ECO:0000313" key="2">
    <source>
        <dbReference type="EMBL" id="GAT46448.1"/>
    </source>
</evidence>
<name>A0ABQ0L5K0_MYCCL</name>
<feature type="compositionally biased region" description="Low complexity" evidence="1">
    <location>
        <begin position="324"/>
        <end position="338"/>
    </location>
</feature>
<gene>
    <name evidence="2" type="ORF">MCHLO_03979</name>
</gene>
<keyword evidence="3" id="KW-1185">Reference proteome</keyword>
<reference evidence="2" key="1">
    <citation type="submission" date="2014-09" db="EMBL/GenBank/DDBJ databases">
        <title>Genome sequence of the luminous mushroom Mycena chlorophos for searching fungal bioluminescence genes.</title>
        <authorList>
            <person name="Tanaka Y."/>
            <person name="Kasuga D."/>
            <person name="Oba Y."/>
            <person name="Hase S."/>
            <person name="Sato K."/>
            <person name="Oba Y."/>
            <person name="Sakakibara Y."/>
        </authorList>
    </citation>
    <scope>NUCLEOTIDE SEQUENCE</scope>
</reference>
<accession>A0ABQ0L5K0</accession>